<reference evidence="1 2" key="1">
    <citation type="submission" date="2021-06" db="EMBL/GenBank/DDBJ databases">
        <authorList>
            <person name="Pan X."/>
        </authorList>
    </citation>
    <scope>NUCLEOTIDE SEQUENCE [LARGE SCALE GENOMIC DNA]</scope>
    <source>
        <strain evidence="1 2">4503</strain>
    </source>
</reference>
<dbReference type="Proteomes" id="UP000720508">
    <property type="component" value="Unassembled WGS sequence"/>
</dbReference>
<accession>A0ABS6CA70</accession>
<evidence type="ECO:0000313" key="1">
    <source>
        <dbReference type="EMBL" id="MBU3863785.1"/>
    </source>
</evidence>
<organism evidence="1 2">
    <name type="scientific">Streptomyces niphimycinicus</name>
    <dbReference type="NCBI Taxonomy" id="2842201"/>
    <lineage>
        <taxon>Bacteria</taxon>
        <taxon>Bacillati</taxon>
        <taxon>Actinomycetota</taxon>
        <taxon>Actinomycetes</taxon>
        <taxon>Kitasatosporales</taxon>
        <taxon>Streptomycetaceae</taxon>
        <taxon>Streptomyces</taxon>
    </lineage>
</organism>
<name>A0ABS6CA70_9ACTN</name>
<comment type="caution">
    <text evidence="1">The sequence shown here is derived from an EMBL/GenBank/DDBJ whole genome shotgun (WGS) entry which is preliminary data.</text>
</comment>
<proteinExistence type="predicted"/>
<dbReference type="EMBL" id="JAHLEM010000053">
    <property type="protein sequence ID" value="MBU3863785.1"/>
    <property type="molecule type" value="Genomic_DNA"/>
</dbReference>
<keyword evidence="2" id="KW-1185">Reference proteome</keyword>
<dbReference type="RefSeq" id="WP_216340822.1">
    <property type="nucleotide sequence ID" value="NZ_JAHLEM010000053.1"/>
</dbReference>
<gene>
    <name evidence="1" type="ORF">KN815_06720</name>
</gene>
<sequence length="76" mass="8616">MPDPSELRLAVVDWTDLRRYVWELANQMNAADFDQMDAGDRERLARVALAVANLAQTMITRSGSGGYKWWNKPTSS</sequence>
<protein>
    <submittedName>
        <fullName evidence="1">Uncharacterized protein</fullName>
    </submittedName>
</protein>
<evidence type="ECO:0000313" key="2">
    <source>
        <dbReference type="Proteomes" id="UP000720508"/>
    </source>
</evidence>